<keyword evidence="10" id="KW-0407">Ion channel</keyword>
<keyword evidence="2" id="KW-0813">Transport</keyword>
<reference evidence="13" key="1">
    <citation type="submission" date="2021-09" db="EMBL/GenBank/DDBJ databases">
        <authorList>
            <person name="Wu T."/>
            <person name="Guo S.Z."/>
        </authorList>
    </citation>
    <scope>NUCLEOTIDE SEQUENCE</scope>
    <source>
        <strain evidence="13">RSS-23</strain>
    </source>
</reference>
<accession>A0ABS7TAD7</accession>
<evidence type="ECO:0000256" key="1">
    <source>
        <dbReference type="ARBA" id="ARBA00004141"/>
    </source>
</evidence>
<evidence type="ECO:0000256" key="3">
    <source>
        <dbReference type="ARBA" id="ARBA00022538"/>
    </source>
</evidence>
<dbReference type="PANTHER" id="PTHR11537">
    <property type="entry name" value="VOLTAGE-GATED POTASSIUM CHANNEL"/>
    <property type="match status" value="1"/>
</dbReference>
<feature type="transmembrane region" description="Helical" evidence="11">
    <location>
        <begin position="232"/>
        <end position="254"/>
    </location>
</feature>
<evidence type="ECO:0000313" key="14">
    <source>
        <dbReference type="Proteomes" id="UP001430290"/>
    </source>
</evidence>
<comment type="subcellular location">
    <subcellularLocation>
        <location evidence="1">Membrane</location>
        <topology evidence="1">Multi-pass membrane protein</topology>
    </subcellularLocation>
</comment>
<evidence type="ECO:0000256" key="7">
    <source>
        <dbReference type="ARBA" id="ARBA00022989"/>
    </source>
</evidence>
<keyword evidence="5" id="KW-0631">Potassium channel</keyword>
<evidence type="ECO:0000256" key="8">
    <source>
        <dbReference type="ARBA" id="ARBA00023065"/>
    </source>
</evidence>
<feature type="transmembrane region" description="Helical" evidence="11">
    <location>
        <begin position="119"/>
        <end position="141"/>
    </location>
</feature>
<dbReference type="InterPro" id="IPR028325">
    <property type="entry name" value="VG_K_chnl"/>
</dbReference>
<keyword evidence="8" id="KW-0406">Ion transport</keyword>
<evidence type="ECO:0000256" key="5">
    <source>
        <dbReference type="ARBA" id="ARBA00022826"/>
    </source>
</evidence>
<dbReference type="Gene3D" id="1.10.287.70">
    <property type="match status" value="1"/>
</dbReference>
<evidence type="ECO:0000256" key="11">
    <source>
        <dbReference type="SAM" id="Phobius"/>
    </source>
</evidence>
<evidence type="ECO:0000256" key="2">
    <source>
        <dbReference type="ARBA" id="ARBA00022448"/>
    </source>
</evidence>
<dbReference type="EMBL" id="JAIQDJ010000001">
    <property type="protein sequence ID" value="MBZ4184814.1"/>
    <property type="molecule type" value="Genomic_DNA"/>
</dbReference>
<dbReference type="SUPFAM" id="SSF81324">
    <property type="entry name" value="Voltage-gated potassium channels"/>
    <property type="match status" value="1"/>
</dbReference>
<keyword evidence="6" id="KW-0630">Potassium</keyword>
<evidence type="ECO:0000256" key="4">
    <source>
        <dbReference type="ARBA" id="ARBA00022692"/>
    </source>
</evidence>
<evidence type="ECO:0000256" key="9">
    <source>
        <dbReference type="ARBA" id="ARBA00023136"/>
    </source>
</evidence>
<dbReference type="Proteomes" id="UP001430290">
    <property type="component" value="Unassembled WGS sequence"/>
</dbReference>
<name>A0ABS7TAD7_9GAMM</name>
<keyword evidence="14" id="KW-1185">Reference proteome</keyword>
<proteinExistence type="predicted"/>
<keyword evidence="3" id="KW-0633">Potassium transport</keyword>
<dbReference type="Pfam" id="PF00520">
    <property type="entry name" value="Ion_trans"/>
    <property type="match status" value="1"/>
</dbReference>
<dbReference type="PANTHER" id="PTHR11537:SF254">
    <property type="entry name" value="POTASSIUM VOLTAGE-GATED CHANNEL PROTEIN SHAB"/>
    <property type="match status" value="1"/>
</dbReference>
<feature type="transmembrane region" description="Helical" evidence="11">
    <location>
        <begin position="77"/>
        <end position="99"/>
    </location>
</feature>
<evidence type="ECO:0000256" key="10">
    <source>
        <dbReference type="ARBA" id="ARBA00023303"/>
    </source>
</evidence>
<organism evidence="13 14">
    <name type="scientific">Thermomonas beijingensis</name>
    <dbReference type="NCBI Taxonomy" id="2872701"/>
    <lineage>
        <taxon>Bacteria</taxon>
        <taxon>Pseudomonadati</taxon>
        <taxon>Pseudomonadota</taxon>
        <taxon>Gammaproteobacteria</taxon>
        <taxon>Lysobacterales</taxon>
        <taxon>Lysobacteraceae</taxon>
        <taxon>Thermomonas</taxon>
    </lineage>
</organism>
<evidence type="ECO:0000259" key="12">
    <source>
        <dbReference type="Pfam" id="PF00520"/>
    </source>
</evidence>
<feature type="transmembrane region" description="Helical" evidence="11">
    <location>
        <begin position="48"/>
        <end position="65"/>
    </location>
</feature>
<evidence type="ECO:0000256" key="6">
    <source>
        <dbReference type="ARBA" id="ARBA00022958"/>
    </source>
</evidence>
<dbReference type="PRINTS" id="PR00169">
    <property type="entry name" value="KCHANNEL"/>
</dbReference>
<protein>
    <submittedName>
        <fullName evidence="13">Ion transporter</fullName>
    </submittedName>
</protein>
<feature type="domain" description="Ion transport" evidence="12">
    <location>
        <begin position="46"/>
        <end position="256"/>
    </location>
</feature>
<feature type="transmembrane region" description="Helical" evidence="11">
    <location>
        <begin position="173"/>
        <end position="194"/>
    </location>
</feature>
<dbReference type="InterPro" id="IPR005821">
    <property type="entry name" value="Ion_trans_dom"/>
</dbReference>
<keyword evidence="4 11" id="KW-0812">Transmembrane</keyword>
<gene>
    <name evidence="13" type="ORF">K7B09_00540</name>
</gene>
<keyword evidence="7 11" id="KW-1133">Transmembrane helix</keyword>
<comment type="caution">
    <text evidence="13">The sequence shown here is derived from an EMBL/GenBank/DDBJ whole genome shotgun (WGS) entry which is preliminary data.</text>
</comment>
<evidence type="ECO:0000313" key="13">
    <source>
        <dbReference type="EMBL" id="MBZ4184814.1"/>
    </source>
</evidence>
<keyword evidence="9 11" id="KW-0472">Membrane</keyword>
<sequence length="299" mass="33674">MGDVKPTRGNDGGGEFFAPVLQPANREGLRYRLYRLMFHHESRSERNFDLALIAIIVASVLVVLLDSDPEVKARWHFQLYLAEWVFTLLFALEYSLRIWVVREPLRYARSFLGSVDLLAILPTFLSLLFPASASLTVVRILRLLRIFRILKLVKYSDEAGLLTHALIRSRRKILIFVLTLLTIAVIFGALMYVVEGPQHGFVSIPTGMYWAVVTMATVGYGDLSPATGLGRFLTSMLIIIGYSIIVVPTGIYTAELARTMRSRGRVQLRCPQCSLGEHDDDAWFCRKCGEALPHVDNNA</sequence>